<keyword evidence="2" id="KW-1185">Reference proteome</keyword>
<protein>
    <submittedName>
        <fullName evidence="1">Uncharacterized protein</fullName>
    </submittedName>
</protein>
<dbReference type="KEGG" id="nso:NIASO_15450"/>
<organism evidence="1 2">
    <name type="scientific">Niabella soli DSM 19437</name>
    <dbReference type="NCBI Taxonomy" id="929713"/>
    <lineage>
        <taxon>Bacteria</taxon>
        <taxon>Pseudomonadati</taxon>
        <taxon>Bacteroidota</taxon>
        <taxon>Chitinophagia</taxon>
        <taxon>Chitinophagales</taxon>
        <taxon>Chitinophagaceae</taxon>
        <taxon>Niabella</taxon>
    </lineage>
</organism>
<evidence type="ECO:0000313" key="1">
    <source>
        <dbReference type="EMBL" id="AHF17859.1"/>
    </source>
</evidence>
<dbReference type="AlphaFoldDB" id="W0F8R6"/>
<accession>W0F8R6</accession>
<dbReference type="EMBL" id="CP007035">
    <property type="protein sequence ID" value="AHF17859.1"/>
    <property type="molecule type" value="Genomic_DNA"/>
</dbReference>
<evidence type="ECO:0000313" key="2">
    <source>
        <dbReference type="Proteomes" id="UP000003586"/>
    </source>
</evidence>
<dbReference type="Proteomes" id="UP000003586">
    <property type="component" value="Chromosome"/>
</dbReference>
<name>W0F8R6_9BACT</name>
<reference evidence="1 2" key="1">
    <citation type="submission" date="2013-12" db="EMBL/GenBank/DDBJ databases">
        <authorList>
            <consortium name="DOE Joint Genome Institute"/>
            <person name="Eisen J."/>
            <person name="Huntemann M."/>
            <person name="Han J."/>
            <person name="Chen A."/>
            <person name="Kyrpides N."/>
            <person name="Mavromatis K."/>
            <person name="Markowitz V."/>
            <person name="Palaniappan K."/>
            <person name="Ivanova N."/>
            <person name="Schaumberg A."/>
            <person name="Pati A."/>
            <person name="Liolios K."/>
            <person name="Nordberg H.P."/>
            <person name="Cantor M.N."/>
            <person name="Hua S.X."/>
            <person name="Woyke T."/>
        </authorList>
    </citation>
    <scope>NUCLEOTIDE SEQUENCE [LARGE SCALE GENOMIC DNA]</scope>
    <source>
        <strain evidence="2">DSM 19437</strain>
    </source>
</reference>
<gene>
    <name evidence="1" type="ORF">NIASO_15450</name>
</gene>
<sequence>MHYPLGCICRLHIALHSININRFGINFQPLLVLCIARNDGDQQQNQDAVGFFPFSGLHSTQPID</sequence>
<dbReference type="HOGENOM" id="CLU_2863213_0_0_10"/>
<proteinExistence type="predicted"/>